<accession>A0A259TXL7</accession>
<reference evidence="1 2" key="1">
    <citation type="submission" date="2016-11" db="EMBL/GenBank/DDBJ databases">
        <title>Study of marine rhodopsin-containing bacteria.</title>
        <authorList>
            <person name="Yoshizawa S."/>
            <person name="Kumagai Y."/>
            <person name="Kogure K."/>
        </authorList>
    </citation>
    <scope>NUCLEOTIDE SEQUENCE [LARGE SCALE GENOMIC DNA]</scope>
    <source>
        <strain evidence="1 2">SG-29</strain>
    </source>
</reference>
<proteinExistence type="predicted"/>
<dbReference type="Proteomes" id="UP000216446">
    <property type="component" value="Unassembled WGS sequence"/>
</dbReference>
<dbReference type="EMBL" id="MQWB01000001">
    <property type="protein sequence ID" value="OZC02451.1"/>
    <property type="molecule type" value="Genomic_DNA"/>
</dbReference>
<dbReference type="InParanoid" id="A0A259TXL7"/>
<dbReference type="AlphaFoldDB" id="A0A259TXL7"/>
<evidence type="ECO:0000313" key="2">
    <source>
        <dbReference type="Proteomes" id="UP000216446"/>
    </source>
</evidence>
<keyword evidence="2" id="KW-1185">Reference proteome</keyword>
<evidence type="ECO:0000313" key="1">
    <source>
        <dbReference type="EMBL" id="OZC02451.1"/>
    </source>
</evidence>
<evidence type="ECO:0008006" key="3">
    <source>
        <dbReference type="Google" id="ProtNLM"/>
    </source>
</evidence>
<comment type="caution">
    <text evidence="1">The sequence shown here is derived from an EMBL/GenBank/DDBJ whole genome shotgun (WGS) entry which is preliminary data.</text>
</comment>
<name>A0A259TXL7_9BACT</name>
<gene>
    <name evidence="1" type="ORF">BSZ36_05345</name>
</gene>
<organism evidence="1 2">
    <name type="scientific">Rubricoccus marinus</name>
    <dbReference type="NCBI Taxonomy" id="716817"/>
    <lineage>
        <taxon>Bacteria</taxon>
        <taxon>Pseudomonadati</taxon>
        <taxon>Rhodothermota</taxon>
        <taxon>Rhodothermia</taxon>
        <taxon>Rhodothermales</taxon>
        <taxon>Rubricoccaceae</taxon>
        <taxon>Rubricoccus</taxon>
    </lineage>
</organism>
<protein>
    <recommendedName>
        <fullName evidence="3">THAP4-like heme-binding beta-barrel domain-containing protein</fullName>
    </recommendedName>
</protein>
<sequence length="152" mass="16421">MLLAWQAPRAQELPVPVVGHADDVARLAGVWEGGYTSDETGRHGTLRFELTAGDAHAVTRLVMVPVATPEDPAPEPVVLTLHLVEVDSVTVRGVLRPYDDPEWDLPLETHFVGTLGGDGITGAFDSLPTSVDTIPTSGRWWATRQRPLAPEL</sequence>